<sequence>MPLRFRGTLTHGGVMIVPPLERCASSIIHREIPNFRGKMSSTSSSETSSTYSSSSSSSSLGSKALEAMPIAVAEGASSQAPAFVAPAANPLAWVHQDVLDKHSEMTRFEVASLSEEGKWVRQPYAH</sequence>
<evidence type="ECO:0000313" key="2">
    <source>
        <dbReference type="EMBL" id="RDY02196.1"/>
    </source>
</evidence>
<protein>
    <submittedName>
        <fullName evidence="2">Uncharacterized protein</fullName>
    </submittedName>
</protein>
<dbReference type="EMBL" id="QJKJ01002585">
    <property type="protein sequence ID" value="RDY02196.1"/>
    <property type="molecule type" value="Genomic_DNA"/>
</dbReference>
<keyword evidence="3" id="KW-1185">Reference proteome</keyword>
<comment type="caution">
    <text evidence="2">The sequence shown here is derived from an EMBL/GenBank/DDBJ whole genome shotgun (WGS) entry which is preliminary data.</text>
</comment>
<evidence type="ECO:0000256" key="1">
    <source>
        <dbReference type="SAM" id="MobiDB-lite"/>
    </source>
</evidence>
<organism evidence="2 3">
    <name type="scientific">Mucuna pruriens</name>
    <name type="common">Velvet bean</name>
    <name type="synonym">Dolichos pruriens</name>
    <dbReference type="NCBI Taxonomy" id="157652"/>
    <lineage>
        <taxon>Eukaryota</taxon>
        <taxon>Viridiplantae</taxon>
        <taxon>Streptophyta</taxon>
        <taxon>Embryophyta</taxon>
        <taxon>Tracheophyta</taxon>
        <taxon>Spermatophyta</taxon>
        <taxon>Magnoliopsida</taxon>
        <taxon>eudicotyledons</taxon>
        <taxon>Gunneridae</taxon>
        <taxon>Pentapetalae</taxon>
        <taxon>rosids</taxon>
        <taxon>fabids</taxon>
        <taxon>Fabales</taxon>
        <taxon>Fabaceae</taxon>
        <taxon>Papilionoideae</taxon>
        <taxon>50 kb inversion clade</taxon>
        <taxon>NPAAA clade</taxon>
        <taxon>indigoferoid/millettioid clade</taxon>
        <taxon>Phaseoleae</taxon>
        <taxon>Mucuna</taxon>
    </lineage>
</organism>
<feature type="region of interest" description="Disordered" evidence="1">
    <location>
        <begin position="35"/>
        <end position="60"/>
    </location>
</feature>
<reference evidence="2" key="1">
    <citation type="submission" date="2018-05" db="EMBL/GenBank/DDBJ databases">
        <title>Draft genome of Mucuna pruriens seed.</title>
        <authorList>
            <person name="Nnadi N.E."/>
            <person name="Vos R."/>
            <person name="Hasami M.H."/>
            <person name="Devisetty U.K."/>
            <person name="Aguiy J.C."/>
        </authorList>
    </citation>
    <scope>NUCLEOTIDE SEQUENCE [LARGE SCALE GENOMIC DNA]</scope>
    <source>
        <strain evidence="2">JCA_2017</strain>
    </source>
</reference>
<dbReference type="Proteomes" id="UP000257109">
    <property type="component" value="Unassembled WGS sequence"/>
</dbReference>
<gene>
    <name evidence="2" type="ORF">CR513_14381</name>
</gene>
<name>A0A371HHC4_MUCPR</name>
<accession>A0A371HHC4</accession>
<dbReference type="AlphaFoldDB" id="A0A371HHC4"/>
<proteinExistence type="predicted"/>
<feature type="non-terminal residue" evidence="2">
    <location>
        <position position="1"/>
    </location>
</feature>
<evidence type="ECO:0000313" key="3">
    <source>
        <dbReference type="Proteomes" id="UP000257109"/>
    </source>
</evidence>
<feature type="compositionally biased region" description="Low complexity" evidence="1">
    <location>
        <begin position="40"/>
        <end position="59"/>
    </location>
</feature>